<keyword evidence="1" id="KW-0812">Transmembrane</keyword>
<feature type="transmembrane region" description="Helical" evidence="1">
    <location>
        <begin position="345"/>
        <end position="364"/>
    </location>
</feature>
<comment type="caution">
    <text evidence="2">The sequence shown here is derived from an EMBL/GenBank/DDBJ whole genome shotgun (WGS) entry which is preliminary data.</text>
</comment>
<name>A0A0M0GDN4_SPOGL</name>
<evidence type="ECO:0000313" key="3">
    <source>
        <dbReference type="Proteomes" id="UP000037109"/>
    </source>
</evidence>
<dbReference type="EMBL" id="LGUF01000007">
    <property type="protein sequence ID" value="KON87944.1"/>
    <property type="molecule type" value="Genomic_DNA"/>
</dbReference>
<sequence length="622" mass="68205">MDNIILKELLMKIGKSPVELTKKNKRTIHEVFPVPKDYTILWADVELGRRLSGIVVADQALLVKADNETLKQYNKSCENKKDKQNAIYHLIKWEFFEPEDFVIETNSEITSIKYNNICVLSSKSSDISKFFKGYKGELEKFTKVSTVASTNVFSNLESVIPANFAQVNSKTGHGEMAEEGLTLIDKLLGKNAAVIGRTNIKNGADRLVDGIHIQTKYSSSGTACINDCFDKVTGQFRYINPDGTLMQIEVPKDKYYEALNAFRNKILEGRVPGVTNPDYAAKYVCKGKLTYKQALNLCKAGTIESLTYDAATGFIYCSFAFGITFLTTYIICYTQTGDKKKAMEAAISAGLQVFGLSFMSHILVSQVARTNLTKQLIPMSTYLVETLGYKATQNIVNAIRAMSGKGAISGAAASKQLAKILRSNVITTAITFVVFSVPDTFKIFTKKISGAQYTKNMLSLIGTMAAAGGGTVATSLGAAKIGATTGTTISPGVGTAIGIGGGLAAGLIGGTVIKTMGDRIREDDSVILARMFNGIVVNLVFEYMLQVSELDELVEKFNAIKPKEFKKLFKDLIAEEQQATKIDSFVRHYFEAIIRKRPTIAEPSIDEFVDLLSRFNDQPKTE</sequence>
<organism evidence="2 3">
    <name type="scientific">Sporosarcina globispora</name>
    <name type="common">Bacillus globisporus</name>
    <dbReference type="NCBI Taxonomy" id="1459"/>
    <lineage>
        <taxon>Bacteria</taxon>
        <taxon>Bacillati</taxon>
        <taxon>Bacillota</taxon>
        <taxon>Bacilli</taxon>
        <taxon>Bacillales</taxon>
        <taxon>Caryophanaceae</taxon>
        <taxon>Sporosarcina</taxon>
    </lineage>
</organism>
<reference evidence="3" key="1">
    <citation type="submission" date="2015-07" db="EMBL/GenBank/DDBJ databases">
        <title>Fjat-10036 dsm4.</title>
        <authorList>
            <person name="Liu B."/>
            <person name="Wang J."/>
            <person name="Zhu Y."/>
            <person name="Liu G."/>
            <person name="Chen Q."/>
            <person name="Chen Z."/>
            <person name="Lan J."/>
            <person name="Che J."/>
            <person name="Ge C."/>
            <person name="Shi H."/>
            <person name="Pan Z."/>
            <person name="Liu X."/>
        </authorList>
    </citation>
    <scope>NUCLEOTIDE SEQUENCE [LARGE SCALE GENOMIC DNA]</scope>
    <source>
        <strain evidence="3">DSM 4</strain>
    </source>
</reference>
<dbReference type="RefSeq" id="WP_053435299.1">
    <property type="nucleotide sequence ID" value="NZ_LGUF01000007.1"/>
</dbReference>
<keyword evidence="3" id="KW-1185">Reference proteome</keyword>
<evidence type="ECO:0000256" key="1">
    <source>
        <dbReference type="SAM" id="Phobius"/>
    </source>
</evidence>
<keyword evidence="1" id="KW-1133">Transmembrane helix</keyword>
<feature type="transmembrane region" description="Helical" evidence="1">
    <location>
        <begin position="457"/>
        <end position="481"/>
    </location>
</feature>
<dbReference type="PATRIC" id="fig|1459.3.peg.3166"/>
<dbReference type="Proteomes" id="UP000037109">
    <property type="component" value="Unassembled WGS sequence"/>
</dbReference>
<evidence type="ECO:0000313" key="2">
    <source>
        <dbReference type="EMBL" id="KON87944.1"/>
    </source>
</evidence>
<feature type="transmembrane region" description="Helical" evidence="1">
    <location>
        <begin position="493"/>
        <end position="513"/>
    </location>
</feature>
<dbReference type="STRING" id="1459.AF332_14655"/>
<feature type="transmembrane region" description="Helical" evidence="1">
    <location>
        <begin position="313"/>
        <end position="333"/>
    </location>
</feature>
<gene>
    <name evidence="2" type="ORF">AF332_14655</name>
</gene>
<feature type="transmembrane region" description="Helical" evidence="1">
    <location>
        <begin position="425"/>
        <end position="445"/>
    </location>
</feature>
<dbReference type="AlphaFoldDB" id="A0A0M0GDN4"/>
<protein>
    <recommendedName>
        <fullName evidence="4">Inner membrane protein yeeR</fullName>
    </recommendedName>
</protein>
<keyword evidence="1" id="KW-0472">Membrane</keyword>
<evidence type="ECO:0008006" key="4">
    <source>
        <dbReference type="Google" id="ProtNLM"/>
    </source>
</evidence>
<accession>A0A0M0GDN4</accession>
<proteinExistence type="predicted"/>